<evidence type="ECO:0000259" key="13">
    <source>
        <dbReference type="Pfam" id="PF00520"/>
    </source>
</evidence>
<feature type="domain" description="Ion transport" evidence="13">
    <location>
        <begin position="75"/>
        <end position="243"/>
    </location>
</feature>
<evidence type="ECO:0000256" key="9">
    <source>
        <dbReference type="ARBA" id="ARBA00023065"/>
    </source>
</evidence>
<evidence type="ECO:0000256" key="11">
    <source>
        <dbReference type="ARBA" id="ARBA00023180"/>
    </source>
</evidence>
<evidence type="ECO:0000256" key="2">
    <source>
        <dbReference type="ARBA" id="ARBA00022448"/>
    </source>
</evidence>
<evidence type="ECO:0000256" key="1">
    <source>
        <dbReference type="ARBA" id="ARBA00004141"/>
    </source>
</evidence>
<dbReference type="InterPro" id="IPR028325">
    <property type="entry name" value="VG_K_chnl"/>
</dbReference>
<dbReference type="SUPFAM" id="SSF81324">
    <property type="entry name" value="Voltage-gated potassium channels"/>
    <property type="match status" value="1"/>
</dbReference>
<evidence type="ECO:0000259" key="14">
    <source>
        <dbReference type="Pfam" id="PF07885"/>
    </source>
</evidence>
<protein>
    <recommendedName>
        <fullName evidence="17">Ion transport domain-containing protein</fullName>
    </recommendedName>
</protein>
<sequence length="323" mass="36473">MQRKRRHGAWCVRGGVVCLRRGLASECNPKAVDYGDQSTEDEGFIKEEEKPLPSNENQRKVWLLFEYPESSQAARVVAIISVFVILLSIVIFCLETLPEFKHYKVFNTTTNGTKIEEDEVPDITDPFFLIETICIIWFTFELSVRFLACPNKLNFFRDVMNIIDIIAIIPYFITLATVVAEEEDTLNLPKAPDKSTNQAMSLAILRVIRLVRVFRIFKLSRHSKGLQILGRTLKASMRELGKYRLRGGWLQWAPIQHGGCCPGVAVWAGYLDMGAKGESGGVVLFSSAVYFAEAGTEMSFFKSIPDAFWWAVVTMTTVGYGDM</sequence>
<dbReference type="Proteomes" id="UP000075840">
    <property type="component" value="Unassembled WGS sequence"/>
</dbReference>
<dbReference type="PRINTS" id="PR01496">
    <property type="entry name" value="SHAKERCHANEL"/>
</dbReference>
<evidence type="ECO:0000256" key="4">
    <source>
        <dbReference type="ARBA" id="ARBA00022692"/>
    </source>
</evidence>
<dbReference type="Gene3D" id="1.10.287.70">
    <property type="match status" value="1"/>
</dbReference>
<dbReference type="GO" id="GO:0008076">
    <property type="term" value="C:voltage-gated potassium channel complex"/>
    <property type="evidence" value="ECO:0007669"/>
    <property type="project" value="InterPro"/>
</dbReference>
<keyword evidence="6" id="KW-0851">Voltage-gated channel</keyword>
<dbReference type="VEuPathDB" id="VectorBase:AARA21_007315"/>
<dbReference type="EnsemblMetazoa" id="AARA012058-RA">
    <property type="protein sequence ID" value="AARA012058-PA"/>
    <property type="gene ID" value="AARA012058"/>
</dbReference>
<dbReference type="InterPro" id="IPR027359">
    <property type="entry name" value="Volt_channel_dom_sf"/>
</dbReference>
<keyword evidence="10" id="KW-0472">Membrane</keyword>
<dbReference type="Gene3D" id="1.20.120.350">
    <property type="entry name" value="Voltage-gated potassium channels. Chain C"/>
    <property type="match status" value="1"/>
</dbReference>
<dbReference type="EMBL" id="APCN01009237">
    <property type="status" value="NOT_ANNOTATED_CDS"/>
    <property type="molecule type" value="Genomic_DNA"/>
</dbReference>
<keyword evidence="5" id="KW-0631">Potassium channel</keyword>
<dbReference type="Pfam" id="PF00520">
    <property type="entry name" value="Ion_trans"/>
    <property type="match status" value="1"/>
</dbReference>
<organism evidence="15 16">
    <name type="scientific">Anopheles arabiensis</name>
    <name type="common">Mosquito</name>
    <dbReference type="NCBI Taxonomy" id="7173"/>
    <lineage>
        <taxon>Eukaryota</taxon>
        <taxon>Metazoa</taxon>
        <taxon>Ecdysozoa</taxon>
        <taxon>Arthropoda</taxon>
        <taxon>Hexapoda</taxon>
        <taxon>Insecta</taxon>
        <taxon>Pterygota</taxon>
        <taxon>Neoptera</taxon>
        <taxon>Endopterygota</taxon>
        <taxon>Diptera</taxon>
        <taxon>Nematocera</taxon>
        <taxon>Culicoidea</taxon>
        <taxon>Culicidae</taxon>
        <taxon>Anophelinae</taxon>
        <taxon>Anopheles</taxon>
    </lineage>
</organism>
<dbReference type="PANTHER" id="PTHR11537">
    <property type="entry name" value="VOLTAGE-GATED POTASSIUM CHANNEL"/>
    <property type="match status" value="1"/>
</dbReference>
<dbReference type="GO" id="GO:0005251">
    <property type="term" value="F:delayed rectifier potassium channel activity"/>
    <property type="evidence" value="ECO:0007669"/>
    <property type="project" value="TreeGrafter"/>
</dbReference>
<evidence type="ECO:0000256" key="6">
    <source>
        <dbReference type="ARBA" id="ARBA00022882"/>
    </source>
</evidence>
<dbReference type="Pfam" id="PF07885">
    <property type="entry name" value="Ion_trans_2"/>
    <property type="match status" value="1"/>
</dbReference>
<keyword evidence="4" id="KW-0812">Transmembrane</keyword>
<evidence type="ECO:0000256" key="10">
    <source>
        <dbReference type="ARBA" id="ARBA00023136"/>
    </source>
</evidence>
<keyword evidence="12" id="KW-0407">Ion channel</keyword>
<reference evidence="15" key="1">
    <citation type="submission" date="2022-08" db="UniProtKB">
        <authorList>
            <consortium name="EnsemblMetazoa"/>
        </authorList>
    </citation>
    <scope>IDENTIFICATION</scope>
    <source>
        <strain evidence="15">Dongola</strain>
    </source>
</reference>
<dbReference type="EMBL" id="APCN01009238">
    <property type="status" value="NOT_ANNOTATED_CDS"/>
    <property type="molecule type" value="Genomic_DNA"/>
</dbReference>
<dbReference type="PRINTS" id="PR00169">
    <property type="entry name" value="KCHANNEL"/>
</dbReference>
<dbReference type="VEuPathDB" id="VectorBase:AARA012058"/>
<keyword evidence="11" id="KW-0325">Glycoprotein</keyword>
<keyword evidence="8" id="KW-1133">Transmembrane helix</keyword>
<feature type="domain" description="Potassium channel" evidence="14">
    <location>
        <begin position="282"/>
        <end position="323"/>
    </location>
</feature>
<evidence type="ECO:0000256" key="7">
    <source>
        <dbReference type="ARBA" id="ARBA00022958"/>
    </source>
</evidence>
<dbReference type="InterPro" id="IPR003972">
    <property type="entry name" value="K_chnl_volt-dep_Kv1"/>
</dbReference>
<evidence type="ECO:0000256" key="12">
    <source>
        <dbReference type="ARBA" id="ARBA00023303"/>
    </source>
</evidence>
<keyword evidence="3" id="KW-0633">Potassium transport</keyword>
<comment type="subcellular location">
    <subcellularLocation>
        <location evidence="1">Membrane</location>
        <topology evidence="1">Multi-pass membrane protein</topology>
    </subcellularLocation>
</comment>
<evidence type="ECO:0000313" key="16">
    <source>
        <dbReference type="Proteomes" id="UP000075840"/>
    </source>
</evidence>
<evidence type="ECO:0000256" key="5">
    <source>
        <dbReference type="ARBA" id="ARBA00022826"/>
    </source>
</evidence>
<dbReference type="FunFam" id="1.20.120.350:FF:000028">
    <property type="entry name" value="Potassium voltage-gated channel subfamily a member"/>
    <property type="match status" value="1"/>
</dbReference>
<dbReference type="InterPro" id="IPR005821">
    <property type="entry name" value="Ion_trans_dom"/>
</dbReference>
<name>A0A182IEN1_ANOAR</name>
<evidence type="ECO:0000313" key="15">
    <source>
        <dbReference type="EnsemblMetazoa" id="AARA012058-PA"/>
    </source>
</evidence>
<dbReference type="PANTHER" id="PTHR11537:SF113">
    <property type="entry name" value="POTASSIUM VOLTAGE-GATED CHANNEL PROTEIN SHAKER"/>
    <property type="match status" value="1"/>
</dbReference>
<keyword evidence="9" id="KW-0406">Ion transport</keyword>
<keyword evidence="7" id="KW-0630">Potassium</keyword>
<evidence type="ECO:0000256" key="3">
    <source>
        <dbReference type="ARBA" id="ARBA00022538"/>
    </source>
</evidence>
<evidence type="ECO:0000256" key="8">
    <source>
        <dbReference type="ARBA" id="ARBA00022989"/>
    </source>
</evidence>
<proteinExistence type="predicted"/>
<keyword evidence="2" id="KW-0813">Transport</keyword>
<dbReference type="AlphaFoldDB" id="A0A182IEN1"/>
<dbReference type="GO" id="GO:0001508">
    <property type="term" value="P:action potential"/>
    <property type="evidence" value="ECO:0007669"/>
    <property type="project" value="TreeGrafter"/>
</dbReference>
<evidence type="ECO:0008006" key="17">
    <source>
        <dbReference type="Google" id="ProtNLM"/>
    </source>
</evidence>
<keyword evidence="16" id="KW-1185">Reference proteome</keyword>
<dbReference type="InterPro" id="IPR013099">
    <property type="entry name" value="K_chnl_dom"/>
</dbReference>
<accession>A0A182IEN1</accession>